<dbReference type="Proteomes" id="UP000886042">
    <property type="component" value="Unassembled WGS sequence"/>
</dbReference>
<dbReference type="PIRSF" id="PIRSF006173">
    <property type="entry name" value="UCP006173"/>
    <property type="match status" value="1"/>
</dbReference>
<proteinExistence type="inferred from homology"/>
<dbReference type="InterPro" id="IPR005358">
    <property type="entry name" value="Puta_zinc/iron-chelating_dom"/>
</dbReference>
<accession>A0A7C3C500</accession>
<dbReference type="NCBIfam" id="NF003507">
    <property type="entry name" value="PRK05170.2-5"/>
    <property type="match status" value="1"/>
</dbReference>
<dbReference type="AlphaFoldDB" id="A0A7C3C500"/>
<name>A0A7C3C500_9PROT</name>
<comment type="caution">
    <text evidence="2">The sequence shown here is derived from an EMBL/GenBank/DDBJ whole genome shotgun (WGS) entry which is preliminary data.</text>
</comment>
<organism evidence="2">
    <name type="scientific">Hellea balneolensis</name>
    <dbReference type="NCBI Taxonomy" id="287478"/>
    <lineage>
        <taxon>Bacteria</taxon>
        <taxon>Pseudomonadati</taxon>
        <taxon>Pseudomonadota</taxon>
        <taxon>Alphaproteobacteria</taxon>
        <taxon>Maricaulales</taxon>
        <taxon>Robiginitomaculaceae</taxon>
        <taxon>Hellea</taxon>
    </lineage>
</organism>
<dbReference type="PANTHER" id="PTHR37421">
    <property type="entry name" value="UPF0260 PROTEIN YCGN"/>
    <property type="match status" value="1"/>
</dbReference>
<protein>
    <recommendedName>
        <fullName evidence="1">UPF0260 protein ENJ46_02775</fullName>
    </recommendedName>
</protein>
<reference evidence="2" key="1">
    <citation type="journal article" date="2020" name="mSystems">
        <title>Genome- and Community-Level Interaction Insights into Carbon Utilization and Element Cycling Functions of Hydrothermarchaeota in Hydrothermal Sediment.</title>
        <authorList>
            <person name="Zhou Z."/>
            <person name="Liu Y."/>
            <person name="Xu W."/>
            <person name="Pan J."/>
            <person name="Luo Z.H."/>
            <person name="Li M."/>
        </authorList>
    </citation>
    <scope>NUCLEOTIDE SEQUENCE [LARGE SCALE GENOMIC DNA]</scope>
    <source>
        <strain evidence="2">HyVt-489</strain>
    </source>
</reference>
<dbReference type="Pfam" id="PF03692">
    <property type="entry name" value="CxxCxxCC"/>
    <property type="match status" value="1"/>
</dbReference>
<dbReference type="NCBIfam" id="NF003501">
    <property type="entry name" value="PRK05170.1-5"/>
    <property type="match status" value="1"/>
</dbReference>
<dbReference type="HAMAP" id="MF_00676">
    <property type="entry name" value="UPF0260"/>
    <property type="match status" value="1"/>
</dbReference>
<gene>
    <name evidence="2" type="ORF">ENJ46_02775</name>
</gene>
<dbReference type="EMBL" id="DRMN01000185">
    <property type="protein sequence ID" value="HFB54823.1"/>
    <property type="molecule type" value="Genomic_DNA"/>
</dbReference>
<sequence length="154" mass="17663">MSSEFWKHKSMSEMTEQEWESLCDGCGKCCCLRMEDEDTGAIYVTDISCKLFDRHACQCGDYQNRVKQVPDCVQLTPENSGKLKWMPHTCAYRLVANGKDLFDWHHLISGSRDTVHEVGMSVRDETLDERDIPESEHVQHIVVWPGEPDITPEG</sequence>
<comment type="similarity">
    <text evidence="1">Belongs to the UPF0260 family.</text>
</comment>
<dbReference type="PANTHER" id="PTHR37421:SF1">
    <property type="entry name" value="UPF0260 PROTEIN YCGN"/>
    <property type="match status" value="1"/>
</dbReference>
<dbReference type="InterPro" id="IPR008228">
    <property type="entry name" value="UCP006173"/>
</dbReference>
<evidence type="ECO:0000256" key="1">
    <source>
        <dbReference type="HAMAP-Rule" id="MF_00676"/>
    </source>
</evidence>
<evidence type="ECO:0000313" key="2">
    <source>
        <dbReference type="EMBL" id="HFB54823.1"/>
    </source>
</evidence>